<dbReference type="PANTHER" id="PTHR11439:SF511">
    <property type="match status" value="1"/>
</dbReference>
<proteinExistence type="predicted"/>
<accession>R8AQX4</accession>
<comment type="caution">
    <text evidence="1">The sequence shown here is derived from an EMBL/GenBank/DDBJ whole genome shotgun (WGS) entry which is preliminary data.</text>
</comment>
<evidence type="ECO:0000313" key="1">
    <source>
        <dbReference type="EMBL" id="EON88729.1"/>
    </source>
</evidence>
<feature type="non-terminal residue" evidence="1">
    <location>
        <position position="1"/>
    </location>
</feature>
<dbReference type="PANTHER" id="PTHR11439">
    <property type="entry name" value="GAG-POL-RELATED RETROTRANSPOSON"/>
    <property type="match status" value="1"/>
</dbReference>
<evidence type="ECO:0000313" key="2">
    <source>
        <dbReference type="Proteomes" id="UP000014012"/>
    </source>
</evidence>
<dbReference type="EMBL" id="AQQO01000258">
    <property type="protein sequence ID" value="EON88729.1"/>
    <property type="molecule type" value="Genomic_DNA"/>
</dbReference>
<reference evidence="1 2" key="1">
    <citation type="journal article" date="2013" name="Genome Announc.">
        <title>Genome Sequence of Plesiomonas shigelloides Strain 302-73 (Serotype O1).</title>
        <authorList>
            <person name="Pique N."/>
            <person name="Aquilini E."/>
            <person name="Alioto T."/>
            <person name="Minana-Galbis D."/>
            <person name="Tomas J.M."/>
        </authorList>
    </citation>
    <scope>NUCLEOTIDE SEQUENCE [LARGE SCALE GENOMIC DNA]</scope>
    <source>
        <strain evidence="1 2">302-73</strain>
    </source>
</reference>
<dbReference type="Proteomes" id="UP000014012">
    <property type="component" value="Unassembled WGS sequence"/>
</dbReference>
<gene>
    <name evidence="1" type="ORF">PLESHI_09079</name>
</gene>
<dbReference type="CDD" id="cd09272">
    <property type="entry name" value="RNase_HI_RT_Ty1"/>
    <property type="match status" value="1"/>
</dbReference>
<organism evidence="1 2">
    <name type="scientific">Plesiomonas shigelloides 302-73</name>
    <dbReference type="NCBI Taxonomy" id="1315976"/>
    <lineage>
        <taxon>Bacteria</taxon>
        <taxon>Pseudomonadati</taxon>
        <taxon>Pseudomonadota</taxon>
        <taxon>Gammaproteobacteria</taxon>
        <taxon>Enterobacterales</taxon>
        <taxon>Enterobacteriaceae</taxon>
        <taxon>Plesiomonas</taxon>
    </lineage>
</organism>
<dbReference type="HOGENOM" id="CLU_2066432_0_0_6"/>
<dbReference type="AlphaFoldDB" id="R8AQX4"/>
<sequence length="119" mass="13411">LQTRRSVTRFCVKLGSSLITWKSKKQQIVARSSAEAEYRAMAHLTTGVVWLISILSALQLTNLNPLTLYSDSKSAMAIATNSIFHERTKHIELDCHFIRQHVQNWPAPFGSPEISRSTS</sequence>
<dbReference type="RefSeq" id="WP_010863438.1">
    <property type="nucleotide sequence ID" value="NZ_AQQO01000258.1"/>
</dbReference>
<keyword evidence="2" id="KW-1185">Reference proteome</keyword>
<name>R8AQX4_PLESH</name>
<protein>
    <submittedName>
        <fullName evidence="1">Uncharacterized protein</fullName>
    </submittedName>
</protein>